<comment type="similarity">
    <text evidence="1">Belongs to the N(4)/N(6)-methyltransferase family.</text>
</comment>
<dbReference type="OrthoDB" id="372040at2157"/>
<sequence>MEYSKACCKPVLKWAGGKRQLIPYIMRYVPERFKTYYEPFLGGAAVLIHLYSKGRISKAVVSDVNRDLYMLYKEIKERPIELISVMRSLNFQNKREDYYRARDLFNETSDYKLRSALLIYLNKHGYNGLYRLNSLGLFNVPFGRHRNTSFPSDQDILSLSNMLSSCTILNEDFEKAVAGAESGDFVYFDPPYVPLSKTSNFTSYTESGFTHKDQVRLKDVFIELSNRGVFVMETNSDTENVRDLYKAFEIIGVPARRNINSNASRRNGATELIIRNY</sequence>
<gene>
    <name evidence="7" type="ORF">TVG0884813</name>
</gene>
<dbReference type="EMBL" id="BA000011">
    <property type="protein sequence ID" value="BAB60005.1"/>
    <property type="molecule type" value="Genomic_DNA"/>
</dbReference>
<dbReference type="KEGG" id="tvo:TVG0884813"/>
<dbReference type="RefSeq" id="WP_010917107.1">
    <property type="nucleotide sequence ID" value="NC_002689.2"/>
</dbReference>
<evidence type="ECO:0000256" key="2">
    <source>
        <dbReference type="ARBA" id="ARBA00011900"/>
    </source>
</evidence>
<name>Q97AE7_THEVO</name>
<proteinExistence type="inferred from homology"/>
<dbReference type="Gene3D" id="3.40.50.150">
    <property type="entry name" value="Vaccinia Virus protein VP39"/>
    <property type="match status" value="1"/>
</dbReference>
<dbReference type="InterPro" id="IPR023095">
    <property type="entry name" value="Ade_MeTrfase_dom_2"/>
</dbReference>
<comment type="catalytic activity">
    <reaction evidence="6">
        <text>a 2'-deoxyadenosine in DNA + S-adenosyl-L-methionine = an N(6)-methyl-2'-deoxyadenosine in DNA + S-adenosyl-L-homocysteine + H(+)</text>
        <dbReference type="Rhea" id="RHEA:15197"/>
        <dbReference type="Rhea" id="RHEA-COMP:12418"/>
        <dbReference type="Rhea" id="RHEA-COMP:12419"/>
        <dbReference type="ChEBI" id="CHEBI:15378"/>
        <dbReference type="ChEBI" id="CHEBI:57856"/>
        <dbReference type="ChEBI" id="CHEBI:59789"/>
        <dbReference type="ChEBI" id="CHEBI:90615"/>
        <dbReference type="ChEBI" id="CHEBI:90616"/>
        <dbReference type="EC" id="2.1.1.72"/>
    </reaction>
</comment>
<dbReference type="Pfam" id="PF02086">
    <property type="entry name" value="MethyltransfD12"/>
    <property type="match status" value="1"/>
</dbReference>
<evidence type="ECO:0000256" key="5">
    <source>
        <dbReference type="ARBA" id="ARBA00022691"/>
    </source>
</evidence>
<dbReference type="PaxDb" id="273116-14325080"/>
<dbReference type="Proteomes" id="UP000001017">
    <property type="component" value="Chromosome"/>
</dbReference>
<keyword evidence="4" id="KW-0808">Transferase</keyword>
<dbReference type="InterPro" id="IPR012263">
    <property type="entry name" value="M_m6A_EcoRV"/>
</dbReference>
<accession>Q97AE7</accession>
<dbReference type="PROSITE" id="PS00092">
    <property type="entry name" value="N6_MTASE"/>
    <property type="match status" value="1"/>
</dbReference>
<dbReference type="InterPro" id="IPR029063">
    <property type="entry name" value="SAM-dependent_MTases_sf"/>
</dbReference>
<dbReference type="PANTHER" id="PTHR30481">
    <property type="entry name" value="DNA ADENINE METHYLASE"/>
    <property type="match status" value="1"/>
</dbReference>
<evidence type="ECO:0000256" key="4">
    <source>
        <dbReference type="ARBA" id="ARBA00022679"/>
    </source>
</evidence>
<dbReference type="InterPro" id="IPR012327">
    <property type="entry name" value="MeTrfase_D12"/>
</dbReference>
<dbReference type="GO" id="GO:0043565">
    <property type="term" value="F:sequence-specific DNA binding"/>
    <property type="evidence" value="ECO:0007669"/>
    <property type="project" value="TreeGrafter"/>
</dbReference>
<dbReference type="eggNOG" id="arCOG03416">
    <property type="taxonomic scope" value="Archaea"/>
</dbReference>
<protein>
    <recommendedName>
        <fullName evidence="2">site-specific DNA-methyltransferase (adenine-specific)</fullName>
        <ecNumber evidence="2">2.1.1.72</ecNumber>
    </recommendedName>
</protein>
<dbReference type="NCBIfam" id="TIGR00571">
    <property type="entry name" value="dam"/>
    <property type="match status" value="1"/>
</dbReference>
<evidence type="ECO:0000256" key="6">
    <source>
        <dbReference type="ARBA" id="ARBA00047942"/>
    </source>
</evidence>
<evidence type="ECO:0000313" key="7">
    <source>
        <dbReference type="EMBL" id="BAB60005.1"/>
    </source>
</evidence>
<evidence type="ECO:0000256" key="3">
    <source>
        <dbReference type="ARBA" id="ARBA00022603"/>
    </source>
</evidence>
<dbReference type="STRING" id="273116.gene:9381655"/>
<dbReference type="GO" id="GO:0006298">
    <property type="term" value="P:mismatch repair"/>
    <property type="evidence" value="ECO:0007669"/>
    <property type="project" value="TreeGrafter"/>
</dbReference>
<dbReference type="REBASE" id="5143">
    <property type="entry name" value="M.TvoDam"/>
</dbReference>
<dbReference type="PANTHER" id="PTHR30481:SF3">
    <property type="entry name" value="DNA ADENINE METHYLASE"/>
    <property type="match status" value="1"/>
</dbReference>
<dbReference type="PhylomeDB" id="Q97AE7"/>
<dbReference type="GeneID" id="1441955"/>
<evidence type="ECO:0000256" key="1">
    <source>
        <dbReference type="ARBA" id="ARBA00006594"/>
    </source>
</evidence>
<keyword evidence="8" id="KW-1185">Reference proteome</keyword>
<reference evidence="7 8" key="2">
    <citation type="journal article" date="2000" name="Proc. Natl. Acad. Sci. U.S.A.">
        <title>Archaeal adaptation to higher temperatures revealed by genomic sequence of Thermoplasma volcanium.</title>
        <authorList>
            <person name="Kawashima T."/>
            <person name="Amano N."/>
            <person name="Koike H."/>
            <person name="Makino S."/>
            <person name="Higuchi S."/>
            <person name="Kawashima-Ohya Y."/>
            <person name="Watanabe K."/>
            <person name="Yamazaki M."/>
            <person name="Kanehori K."/>
            <person name="Kawamoto T."/>
            <person name="Nunoshiba T."/>
            <person name="Yamamoto Y."/>
            <person name="Aramaki H."/>
            <person name="Makino K."/>
            <person name="Suzuki M."/>
        </authorList>
    </citation>
    <scope>NUCLEOTIDE SEQUENCE [LARGE SCALE GENOMIC DNA]</scope>
    <source>
        <strain evidence="8">ATCC 51530 / DSM 4299 / JCM 9571 / NBRC 15438 / GSS1</strain>
    </source>
</reference>
<dbReference type="GO" id="GO:0009007">
    <property type="term" value="F:site-specific DNA-methyltransferase (adenine-specific) activity"/>
    <property type="evidence" value="ECO:0007669"/>
    <property type="project" value="UniProtKB-EC"/>
</dbReference>
<dbReference type="Gene3D" id="1.10.1020.10">
    <property type="entry name" value="Adenine-specific Methyltransferase, Domain 2"/>
    <property type="match status" value="1"/>
</dbReference>
<dbReference type="AlphaFoldDB" id="Q97AE7"/>
<dbReference type="GO" id="GO:1904047">
    <property type="term" value="F:S-adenosyl-L-methionine binding"/>
    <property type="evidence" value="ECO:0007669"/>
    <property type="project" value="TreeGrafter"/>
</dbReference>
<dbReference type="EC" id="2.1.1.72" evidence="2"/>
<dbReference type="InterPro" id="IPR002052">
    <property type="entry name" value="DNA_methylase_N6_adenine_CS"/>
</dbReference>
<reference evidence="7 8" key="1">
    <citation type="journal article" date="1999" name="Proc. Jpn. Acad.">
        <title>Determination of the complete genomic DNA sequence of Thermoplasma volvanium GSS1.</title>
        <authorList>
            <person name="Kawashima T."/>
            <person name="Yamamoto Y."/>
            <person name="Aramaki H."/>
            <person name="Nunoshiba T."/>
            <person name="Kawamoto T."/>
            <person name="Watanabe K."/>
            <person name="Yamazaki M."/>
            <person name="Kanehori K."/>
            <person name="Amano N."/>
            <person name="Ohya Y."/>
            <person name="Makino K."/>
            <person name="Suzuki M."/>
        </authorList>
    </citation>
    <scope>NUCLEOTIDE SEQUENCE [LARGE SCALE GENOMIC DNA]</scope>
    <source>
        <strain evidence="8">ATCC 51530 / DSM 4299 / JCM 9571 / NBRC 15438 / GSS1</strain>
    </source>
</reference>
<dbReference type="HOGENOM" id="CLU_063430_0_0_2"/>
<keyword evidence="3 7" id="KW-0489">Methyltransferase</keyword>
<dbReference type="SUPFAM" id="SSF53335">
    <property type="entry name" value="S-adenosyl-L-methionine-dependent methyltransferases"/>
    <property type="match status" value="1"/>
</dbReference>
<organism evidence="7 8">
    <name type="scientific">Thermoplasma volcanium (strain ATCC 51530 / DSM 4299 / JCM 9571 / NBRC 15438 / GSS1)</name>
    <dbReference type="NCBI Taxonomy" id="273116"/>
    <lineage>
        <taxon>Archaea</taxon>
        <taxon>Methanobacteriati</taxon>
        <taxon>Thermoplasmatota</taxon>
        <taxon>Thermoplasmata</taxon>
        <taxon>Thermoplasmatales</taxon>
        <taxon>Thermoplasmataceae</taxon>
        <taxon>Thermoplasma</taxon>
    </lineage>
</organism>
<dbReference type="PIRSF" id="PIRSF000398">
    <property type="entry name" value="M_m6A_EcoRV"/>
    <property type="match status" value="1"/>
</dbReference>
<evidence type="ECO:0000313" key="8">
    <source>
        <dbReference type="Proteomes" id="UP000001017"/>
    </source>
</evidence>
<keyword evidence="5" id="KW-0949">S-adenosyl-L-methionine</keyword>
<dbReference type="PRINTS" id="PR00505">
    <property type="entry name" value="D12N6MTFRASE"/>
</dbReference>
<dbReference type="GO" id="GO:0032259">
    <property type="term" value="P:methylation"/>
    <property type="evidence" value="ECO:0007669"/>
    <property type="project" value="UniProtKB-KW"/>
</dbReference>
<dbReference type="GO" id="GO:0009307">
    <property type="term" value="P:DNA restriction-modification system"/>
    <property type="evidence" value="ECO:0007669"/>
    <property type="project" value="InterPro"/>
</dbReference>